<evidence type="ECO:0000313" key="14">
    <source>
        <dbReference type="EMBL" id="GBF99143.1"/>
    </source>
</evidence>
<evidence type="ECO:0000256" key="8">
    <source>
        <dbReference type="ARBA" id="ARBA00023065"/>
    </source>
</evidence>
<evidence type="ECO:0000259" key="13">
    <source>
        <dbReference type="PROSITE" id="PS50042"/>
    </source>
</evidence>
<evidence type="ECO:0000313" key="15">
    <source>
        <dbReference type="Proteomes" id="UP000247498"/>
    </source>
</evidence>
<keyword evidence="5" id="KW-0630">Potassium</keyword>
<dbReference type="Gene3D" id="1.25.40.20">
    <property type="entry name" value="Ankyrin repeat-containing domain"/>
    <property type="match status" value="4"/>
</dbReference>
<dbReference type="GO" id="GO:0005249">
    <property type="term" value="F:voltage-gated potassium channel activity"/>
    <property type="evidence" value="ECO:0007669"/>
    <property type="project" value="InterPro"/>
</dbReference>
<dbReference type="PROSITE" id="PS50297">
    <property type="entry name" value="ANK_REP_REGION"/>
    <property type="match status" value="2"/>
</dbReference>
<dbReference type="InterPro" id="IPR045319">
    <property type="entry name" value="KAT/AKT"/>
</dbReference>
<gene>
    <name evidence="14" type="ORF">Rsub_12110</name>
</gene>
<dbReference type="InterPro" id="IPR000595">
    <property type="entry name" value="cNMP-bd_dom"/>
</dbReference>
<dbReference type="Gene3D" id="2.60.120.10">
    <property type="entry name" value="Jelly Rolls"/>
    <property type="match status" value="1"/>
</dbReference>
<dbReference type="SUPFAM" id="SSF81324">
    <property type="entry name" value="Voltage-gated potassium channels"/>
    <property type="match status" value="1"/>
</dbReference>
<protein>
    <submittedName>
        <fullName evidence="14">Potassium channel</fullName>
    </submittedName>
</protein>
<evidence type="ECO:0000256" key="3">
    <source>
        <dbReference type="ARBA" id="ARBA00022448"/>
    </source>
</evidence>
<name>A0A2V0PM38_9CHLO</name>
<dbReference type="STRING" id="307507.A0A2V0PM38"/>
<keyword evidence="9 12" id="KW-0472">Membrane</keyword>
<keyword evidence="8" id="KW-0406">Ion transport</keyword>
<keyword evidence="10" id="KW-0040">ANK repeat</keyword>
<dbReference type="SUPFAM" id="SSF51206">
    <property type="entry name" value="cAMP-binding domain-like"/>
    <property type="match status" value="1"/>
</dbReference>
<dbReference type="Pfam" id="PF00520">
    <property type="entry name" value="Ion_trans"/>
    <property type="match status" value="1"/>
</dbReference>
<dbReference type="SUPFAM" id="SSF48403">
    <property type="entry name" value="Ankyrin repeat"/>
    <property type="match status" value="1"/>
</dbReference>
<comment type="subcellular location">
    <subcellularLocation>
        <location evidence="1">Membrane</location>
        <topology evidence="1">Multi-pass membrane protein</topology>
    </subcellularLocation>
</comment>
<evidence type="ECO:0000256" key="4">
    <source>
        <dbReference type="ARBA" id="ARBA00022692"/>
    </source>
</evidence>
<keyword evidence="15" id="KW-1185">Reference proteome</keyword>
<dbReference type="FunCoup" id="A0A2V0PM38">
    <property type="interactions" value="244"/>
</dbReference>
<dbReference type="InterPro" id="IPR036770">
    <property type="entry name" value="Ankyrin_rpt-contain_sf"/>
</dbReference>
<organism evidence="14 15">
    <name type="scientific">Raphidocelis subcapitata</name>
    <dbReference type="NCBI Taxonomy" id="307507"/>
    <lineage>
        <taxon>Eukaryota</taxon>
        <taxon>Viridiplantae</taxon>
        <taxon>Chlorophyta</taxon>
        <taxon>core chlorophytes</taxon>
        <taxon>Chlorophyceae</taxon>
        <taxon>CS clade</taxon>
        <taxon>Sphaeropleales</taxon>
        <taxon>Selenastraceae</taxon>
        <taxon>Raphidocelis</taxon>
    </lineage>
</organism>
<dbReference type="PROSITE" id="PS50088">
    <property type="entry name" value="ANK_REPEAT"/>
    <property type="match status" value="4"/>
</dbReference>
<feature type="region of interest" description="Disordered" evidence="11">
    <location>
        <begin position="547"/>
        <end position="573"/>
    </location>
</feature>
<dbReference type="Gene3D" id="1.10.287.630">
    <property type="entry name" value="Helix hairpin bin"/>
    <property type="match status" value="1"/>
</dbReference>
<evidence type="ECO:0000256" key="5">
    <source>
        <dbReference type="ARBA" id="ARBA00022826"/>
    </source>
</evidence>
<dbReference type="PANTHER" id="PTHR45743">
    <property type="entry name" value="POTASSIUM CHANNEL AKT1"/>
    <property type="match status" value="1"/>
</dbReference>
<dbReference type="AlphaFoldDB" id="A0A2V0PM38"/>
<feature type="transmembrane region" description="Helical" evidence="12">
    <location>
        <begin position="238"/>
        <end position="264"/>
    </location>
</feature>
<evidence type="ECO:0000256" key="1">
    <source>
        <dbReference type="ARBA" id="ARBA00004141"/>
    </source>
</evidence>
<sequence length="1010" mass="107112">MPLTPWSYRHRARLHAPAGGVERGRGGAGVPVIQYLLLAVFLVDIGLSFFVGYYDKGRLVVDRAAIVRDYLSFRLWWDLLTTLPWDAIVLAGAGLMGSESAKARYIALLGLLKLGRMYRVGRLFSHLEYSLALPLAVTMLVRLVSYCFFVVHWTGCAFFYIARQEESAAAGAATPALSWAGRAAISGQLGITLDALRAGGWASSVTFEIYVFALYASVVTLSSIGYDGSIHPWTITEVVWSVIYLAFNTFFLAYITGSVTLLVFRVHEAWGKFRDRLRALELYSRHNNLPRDLKAQLQEQLRLMYATHGGEGRELLAALPTTLKRRVLRHEHGKALSSCALLRGVNAKFVDALLCAAQVETYMPRVDMLADGDYANDLTIVVAGYVEVFAPDAAEGEGGAGGGHVDRAAMMDLARYGRTPEQVKRDMAAGKEMSLRGGTAFGGAAAGSVYAVLGPGDVYGAYSFFTEVAQHELVRSLTVARVMVIPRAAYAAIASEFTLSARTVLENLQKMAEAMVQQEFRGGMASRLLRSSLAAAGAYTGLAYQNTSTETSTADSTTESNDGAAGGAGGAGAGGARPAAATVLSLRQRQVVGTLQRVRALVRHQLAGAMEARTGQFLSACGRGESDRVKLMLGQGFSPDATDYANRTGLMVAATNGQKAIVDILLAVNARPNTADRSGSTALLEACRAGQDEVVESLLCRGGRLGLDPVRTAHELNAAITNGDLPYLSRLLRCGADPGVRDSETKSTALHIAAADGNLAACKALVESKAPLDAANRYGHTPLDEAHLAQAAPVVAFLEECVGAGERARARDKYVHYRTELFLRACSSGDAAAVGAMLARDCPPDSADYDARTGLMLAAAKGHRAVLDVLLDAGASPDARDNLGGCALQEAVKAGQGEIAQALRSRGAVLTLSPPDTASLLCNLIFAKGPEARRLLAAYLDAGADVNAADYDRRTPLHIAAAEGDFEAVKLLVGAGALAACQDRWGNTPAAEARRAGAAAVAQFLTTGGR</sequence>
<evidence type="ECO:0000256" key="7">
    <source>
        <dbReference type="ARBA" id="ARBA00022989"/>
    </source>
</evidence>
<dbReference type="PANTHER" id="PTHR45743:SF2">
    <property type="entry name" value="POTASSIUM CHANNEL AKT1"/>
    <property type="match status" value="1"/>
</dbReference>
<proteinExistence type="inferred from homology"/>
<reference evidence="14 15" key="1">
    <citation type="journal article" date="2018" name="Sci. Rep.">
        <title>Raphidocelis subcapitata (=Pseudokirchneriella subcapitata) provides an insight into genome evolution and environmental adaptations in the Sphaeropleales.</title>
        <authorList>
            <person name="Suzuki S."/>
            <person name="Yamaguchi H."/>
            <person name="Nakajima N."/>
            <person name="Kawachi M."/>
        </authorList>
    </citation>
    <scope>NUCLEOTIDE SEQUENCE [LARGE SCALE GENOMIC DNA]</scope>
    <source>
        <strain evidence="14 15">NIES-35</strain>
    </source>
</reference>
<feature type="domain" description="Cyclic nucleotide-binding" evidence="13">
    <location>
        <begin position="341"/>
        <end position="389"/>
    </location>
</feature>
<comment type="caution">
    <text evidence="14">The sequence shown here is derived from an EMBL/GenBank/DDBJ whole genome shotgun (WGS) entry which is preliminary data.</text>
</comment>
<feature type="transmembrane region" description="Helical" evidence="12">
    <location>
        <begin position="205"/>
        <end position="226"/>
    </location>
</feature>
<dbReference type="PROSITE" id="PS50042">
    <property type="entry name" value="CNMP_BINDING_3"/>
    <property type="match status" value="1"/>
</dbReference>
<evidence type="ECO:0000256" key="12">
    <source>
        <dbReference type="SAM" id="Phobius"/>
    </source>
</evidence>
<dbReference type="OrthoDB" id="2012993at2759"/>
<keyword evidence="5" id="KW-0631">Potassium channel</keyword>
<dbReference type="InterPro" id="IPR018490">
    <property type="entry name" value="cNMP-bd_dom_sf"/>
</dbReference>
<dbReference type="Pfam" id="PF12796">
    <property type="entry name" value="Ank_2"/>
    <property type="match status" value="4"/>
</dbReference>
<feature type="compositionally biased region" description="Low complexity" evidence="11">
    <location>
        <begin position="547"/>
        <end position="563"/>
    </location>
</feature>
<dbReference type="Gene3D" id="1.10.287.70">
    <property type="match status" value="1"/>
</dbReference>
<dbReference type="InterPro" id="IPR002110">
    <property type="entry name" value="Ankyrin_rpt"/>
</dbReference>
<feature type="repeat" description="ANK" evidence="10">
    <location>
        <begin position="745"/>
        <end position="777"/>
    </location>
</feature>
<dbReference type="GO" id="GO:0034702">
    <property type="term" value="C:monoatomic ion channel complex"/>
    <property type="evidence" value="ECO:0007669"/>
    <property type="project" value="UniProtKB-KW"/>
</dbReference>
<dbReference type="SMART" id="SM00248">
    <property type="entry name" value="ANK"/>
    <property type="match status" value="5"/>
</dbReference>
<dbReference type="InterPro" id="IPR014710">
    <property type="entry name" value="RmlC-like_jellyroll"/>
</dbReference>
<keyword evidence="14" id="KW-0407">Ion channel</keyword>
<evidence type="ECO:0000256" key="11">
    <source>
        <dbReference type="SAM" id="MobiDB-lite"/>
    </source>
</evidence>
<dbReference type="Proteomes" id="UP000247498">
    <property type="component" value="Unassembled WGS sequence"/>
</dbReference>
<evidence type="ECO:0000256" key="9">
    <source>
        <dbReference type="ARBA" id="ARBA00023136"/>
    </source>
</evidence>
<keyword evidence="5" id="KW-0633">Potassium transport</keyword>
<evidence type="ECO:0000256" key="10">
    <source>
        <dbReference type="PROSITE-ProRule" id="PRU00023"/>
    </source>
</evidence>
<feature type="compositionally biased region" description="Gly residues" evidence="11">
    <location>
        <begin position="564"/>
        <end position="573"/>
    </location>
</feature>
<feature type="transmembrane region" description="Helical" evidence="12">
    <location>
        <begin position="75"/>
        <end position="97"/>
    </location>
</feature>
<feature type="repeat" description="ANK" evidence="10">
    <location>
        <begin position="850"/>
        <end position="882"/>
    </location>
</feature>
<evidence type="ECO:0000256" key="6">
    <source>
        <dbReference type="ARBA" id="ARBA00022882"/>
    </source>
</evidence>
<dbReference type="EMBL" id="BDRX01000147">
    <property type="protein sequence ID" value="GBF99143.1"/>
    <property type="molecule type" value="Genomic_DNA"/>
</dbReference>
<dbReference type="InParanoid" id="A0A2V0PM38"/>
<accession>A0A2V0PM38</accession>
<comment type="similarity">
    <text evidence="2">Belongs to the potassium channel family. Plant (TC 1.A.1.4) subfamily.</text>
</comment>
<keyword evidence="4 12" id="KW-0812">Transmembrane</keyword>
<keyword evidence="7 12" id="KW-1133">Transmembrane helix</keyword>
<feature type="transmembrane region" description="Helical" evidence="12">
    <location>
        <begin position="131"/>
        <end position="161"/>
    </location>
</feature>
<feature type="repeat" description="ANK" evidence="10">
    <location>
        <begin position="645"/>
        <end position="677"/>
    </location>
</feature>
<evidence type="ECO:0000256" key="2">
    <source>
        <dbReference type="ARBA" id="ARBA00007929"/>
    </source>
</evidence>
<feature type="transmembrane region" description="Helical" evidence="12">
    <location>
        <begin position="32"/>
        <end position="54"/>
    </location>
</feature>
<dbReference type="InterPro" id="IPR005821">
    <property type="entry name" value="Ion_trans_dom"/>
</dbReference>
<keyword evidence="3" id="KW-0813">Transport</keyword>
<feature type="repeat" description="ANK" evidence="10">
    <location>
        <begin position="952"/>
        <end position="984"/>
    </location>
</feature>
<keyword evidence="6" id="KW-0851">Voltage-gated channel</keyword>